<reference evidence="2" key="1">
    <citation type="submission" date="2014-09" db="EMBL/GenBank/DDBJ databases">
        <authorList>
            <person name="Magalhaes I.L.F."/>
            <person name="Oliveira U."/>
            <person name="Santos F.R."/>
            <person name="Vidigal T.H.D.A."/>
            <person name="Brescovit A.D."/>
            <person name="Santos A.J."/>
        </authorList>
    </citation>
    <scope>NUCLEOTIDE SEQUENCE</scope>
    <source>
        <tissue evidence="2">Shoot tissue taken approximately 20 cm above the soil surface</tissue>
    </source>
</reference>
<protein>
    <submittedName>
        <fullName evidence="2">Uncharacterized protein</fullName>
    </submittedName>
</protein>
<evidence type="ECO:0000313" key="2">
    <source>
        <dbReference type="EMBL" id="JAD74391.1"/>
    </source>
</evidence>
<organism evidence="2">
    <name type="scientific">Arundo donax</name>
    <name type="common">Giant reed</name>
    <name type="synonym">Donax arundinaceus</name>
    <dbReference type="NCBI Taxonomy" id="35708"/>
    <lineage>
        <taxon>Eukaryota</taxon>
        <taxon>Viridiplantae</taxon>
        <taxon>Streptophyta</taxon>
        <taxon>Embryophyta</taxon>
        <taxon>Tracheophyta</taxon>
        <taxon>Spermatophyta</taxon>
        <taxon>Magnoliopsida</taxon>
        <taxon>Liliopsida</taxon>
        <taxon>Poales</taxon>
        <taxon>Poaceae</taxon>
        <taxon>PACMAD clade</taxon>
        <taxon>Arundinoideae</taxon>
        <taxon>Arundineae</taxon>
        <taxon>Arundo</taxon>
    </lineage>
</organism>
<name>A0A0A9CFM4_ARUDO</name>
<proteinExistence type="predicted"/>
<reference evidence="2" key="2">
    <citation type="journal article" date="2015" name="Data Brief">
        <title>Shoot transcriptome of the giant reed, Arundo donax.</title>
        <authorList>
            <person name="Barrero R.A."/>
            <person name="Guerrero F.D."/>
            <person name="Moolhuijzen P."/>
            <person name="Goolsby J.A."/>
            <person name="Tidwell J."/>
            <person name="Bellgard S.E."/>
            <person name="Bellgard M.I."/>
        </authorList>
    </citation>
    <scope>NUCLEOTIDE SEQUENCE</scope>
    <source>
        <tissue evidence="2">Shoot tissue taken approximately 20 cm above the soil surface</tissue>
    </source>
</reference>
<sequence length="31" mass="3381">MVLPIGVESRRPDLASIRRAGQSPVRPPDPI</sequence>
<dbReference type="AlphaFoldDB" id="A0A0A9CFM4"/>
<evidence type="ECO:0000256" key="1">
    <source>
        <dbReference type="SAM" id="MobiDB-lite"/>
    </source>
</evidence>
<feature type="region of interest" description="Disordered" evidence="1">
    <location>
        <begin position="1"/>
        <end position="31"/>
    </location>
</feature>
<accession>A0A0A9CFM4</accession>
<dbReference type="EMBL" id="GBRH01223504">
    <property type="protein sequence ID" value="JAD74391.1"/>
    <property type="molecule type" value="Transcribed_RNA"/>
</dbReference>